<feature type="compositionally biased region" description="Polar residues" evidence="1">
    <location>
        <begin position="7"/>
        <end position="22"/>
    </location>
</feature>
<feature type="compositionally biased region" description="Polar residues" evidence="1">
    <location>
        <begin position="128"/>
        <end position="138"/>
    </location>
</feature>
<proteinExistence type="predicted"/>
<protein>
    <submittedName>
        <fullName evidence="2">Uncharacterized protein</fullName>
    </submittedName>
</protein>
<feature type="region of interest" description="Disordered" evidence="1">
    <location>
        <begin position="1"/>
        <end position="68"/>
    </location>
</feature>
<sequence length="152" mass="16525">MVELGSMSDTSSTGNSPTSTIDSGSTTPSNGSNYSPSGSPLCRRRPLRREDTQTRLFGPPEDSPRRVRNHLKSSVFAENVVDSSPLKSAKKKITIIRRNPITGEVFDDIYSDRVAKVTGYDVIRGENRSLSLPNTPVRTRQPPGGKSSGIFS</sequence>
<feature type="region of interest" description="Disordered" evidence="1">
    <location>
        <begin position="126"/>
        <end position="152"/>
    </location>
</feature>
<organism evidence="2 3">
    <name type="scientific">Tetranychus urticae</name>
    <name type="common">Two-spotted spider mite</name>
    <dbReference type="NCBI Taxonomy" id="32264"/>
    <lineage>
        <taxon>Eukaryota</taxon>
        <taxon>Metazoa</taxon>
        <taxon>Ecdysozoa</taxon>
        <taxon>Arthropoda</taxon>
        <taxon>Chelicerata</taxon>
        <taxon>Arachnida</taxon>
        <taxon>Acari</taxon>
        <taxon>Acariformes</taxon>
        <taxon>Trombidiformes</taxon>
        <taxon>Prostigmata</taxon>
        <taxon>Eleutherengona</taxon>
        <taxon>Raphignathae</taxon>
        <taxon>Tetranychoidea</taxon>
        <taxon>Tetranychidae</taxon>
        <taxon>Tetranychus</taxon>
    </lineage>
</organism>
<reference evidence="2" key="2">
    <citation type="submission" date="2015-06" db="UniProtKB">
        <authorList>
            <consortium name="EnsemblMetazoa"/>
        </authorList>
    </citation>
    <scope>IDENTIFICATION</scope>
</reference>
<dbReference type="AlphaFoldDB" id="T1JQK5"/>
<dbReference type="STRING" id="32264.T1JQK5"/>
<dbReference type="OrthoDB" id="10071234at2759"/>
<evidence type="ECO:0000256" key="1">
    <source>
        <dbReference type="SAM" id="MobiDB-lite"/>
    </source>
</evidence>
<dbReference type="EnsemblMetazoa" id="tetur01g03540.1">
    <property type="protein sequence ID" value="tetur01g03540.1"/>
    <property type="gene ID" value="tetur01g03540"/>
</dbReference>
<accession>T1JQK5</accession>
<dbReference type="HOGENOM" id="CLU_1724632_0_0_1"/>
<dbReference type="Proteomes" id="UP000015104">
    <property type="component" value="Unassembled WGS sequence"/>
</dbReference>
<feature type="compositionally biased region" description="Low complexity" evidence="1">
    <location>
        <begin position="23"/>
        <end position="40"/>
    </location>
</feature>
<gene>
    <name evidence="2" type="primary">107367087</name>
</gene>
<dbReference type="OMA" id="VFDDIYS"/>
<keyword evidence="3" id="KW-1185">Reference proteome</keyword>
<dbReference type="EMBL" id="CAEY01000437">
    <property type="status" value="NOT_ANNOTATED_CDS"/>
    <property type="molecule type" value="Genomic_DNA"/>
</dbReference>
<name>T1JQK5_TETUR</name>
<evidence type="ECO:0000313" key="2">
    <source>
        <dbReference type="EnsemblMetazoa" id="tetur01g03540.1"/>
    </source>
</evidence>
<dbReference type="KEGG" id="tut:107367087"/>
<evidence type="ECO:0000313" key="3">
    <source>
        <dbReference type="Proteomes" id="UP000015104"/>
    </source>
</evidence>
<reference evidence="3" key="1">
    <citation type="submission" date="2011-08" db="EMBL/GenBank/DDBJ databases">
        <authorList>
            <person name="Rombauts S."/>
        </authorList>
    </citation>
    <scope>NUCLEOTIDE SEQUENCE</scope>
    <source>
        <strain evidence="3">London</strain>
    </source>
</reference>